<dbReference type="GO" id="GO:0051537">
    <property type="term" value="F:2 iron, 2 sulfur cluster binding"/>
    <property type="evidence" value="ECO:0007669"/>
    <property type="project" value="InterPro"/>
</dbReference>
<dbReference type="Pfam" id="PF11575">
    <property type="entry name" value="FhuF_C"/>
    <property type="match status" value="1"/>
</dbReference>
<dbReference type="Proteomes" id="UP000632289">
    <property type="component" value="Unassembled WGS sequence"/>
</dbReference>
<proteinExistence type="predicted"/>
<evidence type="ECO:0000313" key="2">
    <source>
        <dbReference type="EMBL" id="MBD3933465.1"/>
    </source>
</evidence>
<organism evidence="2 3">
    <name type="scientific">Streptomyces chumphonensis</name>
    <dbReference type="NCBI Taxonomy" id="1214925"/>
    <lineage>
        <taxon>Bacteria</taxon>
        <taxon>Bacillati</taxon>
        <taxon>Actinomycetota</taxon>
        <taxon>Actinomycetes</taxon>
        <taxon>Kitasatosporales</taxon>
        <taxon>Streptomycetaceae</taxon>
        <taxon>Streptomyces</taxon>
    </lineage>
</organism>
<evidence type="ECO:0000313" key="3">
    <source>
        <dbReference type="Proteomes" id="UP000632289"/>
    </source>
</evidence>
<keyword evidence="3" id="KW-1185">Reference proteome</keyword>
<evidence type="ECO:0000259" key="1">
    <source>
        <dbReference type="Pfam" id="PF11575"/>
    </source>
</evidence>
<comment type="caution">
    <text evidence="2">The sequence shown here is derived from an EMBL/GenBank/DDBJ whole genome shotgun (WGS) entry which is preliminary data.</text>
</comment>
<sequence>MTTTAEYLAHVARVGPFFTVHTGTAMPSPGFLRLADLHTPGRALDTYTAFVGARLGTRDARVAASTAHLGVAARLWSLALASAALHGRVPDLGALWLRPDPAGTRWWLPDPRDADGPDPASAAYTTVMADHLTPLGDAVRRGTGVSPHTLRGNAASALAGALRVLLHAAPTARSALPLTRALLAREPLRDAGRLHVDATGDPAYARRNCCLYYRVPGAATCGDCVLRQ</sequence>
<protein>
    <submittedName>
        <fullName evidence="2">(2Fe-2S)-binding protein</fullName>
    </submittedName>
</protein>
<feature type="domain" description="Ferric siderophore reductase C-terminal" evidence="1">
    <location>
        <begin position="206"/>
        <end position="226"/>
    </location>
</feature>
<dbReference type="AlphaFoldDB" id="A0A927IE08"/>
<accession>A0A927IE08</accession>
<reference evidence="2" key="1">
    <citation type="submission" date="2020-09" db="EMBL/GenBank/DDBJ databases">
        <title>Secondary metabolite and genome analysis of marine Streptomyces chumphonensis KK1-2T.</title>
        <authorList>
            <person name="Phongsopitanun W."/>
            <person name="Kanchanasin P."/>
            <person name="Pittayakhajonwut P."/>
            <person name="Suwanborirux K."/>
            <person name="Tanasupawat S."/>
        </authorList>
    </citation>
    <scope>NUCLEOTIDE SEQUENCE</scope>
    <source>
        <strain evidence="2">KK1-2</strain>
    </source>
</reference>
<dbReference type="InterPro" id="IPR024726">
    <property type="entry name" value="FhuF_C"/>
</dbReference>
<name>A0A927IE08_9ACTN</name>
<dbReference type="EMBL" id="JACXYU010000010">
    <property type="protein sequence ID" value="MBD3933465.1"/>
    <property type="molecule type" value="Genomic_DNA"/>
</dbReference>
<gene>
    <name evidence="2" type="ORF">IF129_18135</name>
</gene>
<dbReference type="RefSeq" id="WP_191210770.1">
    <property type="nucleotide sequence ID" value="NZ_BAABKL010000012.1"/>
</dbReference>